<dbReference type="RefSeq" id="WP_203903016.1">
    <property type="nucleotide sequence ID" value="NZ_BOPF01000028.1"/>
</dbReference>
<evidence type="ECO:0008006" key="3">
    <source>
        <dbReference type="Google" id="ProtNLM"/>
    </source>
</evidence>
<dbReference type="SUPFAM" id="SSF140453">
    <property type="entry name" value="EsxAB dimer-like"/>
    <property type="match status" value="1"/>
</dbReference>
<protein>
    <recommendedName>
        <fullName evidence="3">WXG100 family type VII secretion target</fullName>
    </recommendedName>
</protein>
<accession>A0A8J3YTN3</accession>
<dbReference type="InterPro" id="IPR010310">
    <property type="entry name" value="T7SS_ESAT-6-like"/>
</dbReference>
<gene>
    <name evidence="1" type="ORF">Val02_64390</name>
</gene>
<evidence type="ECO:0000313" key="1">
    <source>
        <dbReference type="EMBL" id="GIJ49553.1"/>
    </source>
</evidence>
<dbReference type="Proteomes" id="UP000619260">
    <property type="component" value="Unassembled WGS sequence"/>
</dbReference>
<evidence type="ECO:0000313" key="2">
    <source>
        <dbReference type="Proteomes" id="UP000619260"/>
    </source>
</evidence>
<proteinExistence type="predicted"/>
<dbReference type="InterPro" id="IPR036689">
    <property type="entry name" value="ESAT-6-like_sf"/>
</dbReference>
<sequence>MDGSGFKLTPDIVSTGAAACDTTAQNVAEQLGQLKAYVQGVQEKYHGVASETFGVLMTDFDIYAGMLNLALSGIGSGLRGNYINYTMAEESAIKNLVGIDGDIPGIKIDEIRPPVPPANL</sequence>
<keyword evidence="2" id="KW-1185">Reference proteome</keyword>
<organism evidence="1 2">
    <name type="scientific">Virgisporangium aliadipatigenens</name>
    <dbReference type="NCBI Taxonomy" id="741659"/>
    <lineage>
        <taxon>Bacteria</taxon>
        <taxon>Bacillati</taxon>
        <taxon>Actinomycetota</taxon>
        <taxon>Actinomycetes</taxon>
        <taxon>Micromonosporales</taxon>
        <taxon>Micromonosporaceae</taxon>
        <taxon>Virgisporangium</taxon>
    </lineage>
</organism>
<reference evidence="1" key="1">
    <citation type="submission" date="2021-01" db="EMBL/GenBank/DDBJ databases">
        <title>Whole genome shotgun sequence of Virgisporangium aliadipatigenens NBRC 105644.</title>
        <authorList>
            <person name="Komaki H."/>
            <person name="Tamura T."/>
        </authorList>
    </citation>
    <scope>NUCLEOTIDE SEQUENCE</scope>
    <source>
        <strain evidence="1">NBRC 105644</strain>
    </source>
</reference>
<name>A0A8J3YTN3_9ACTN</name>
<dbReference type="EMBL" id="BOPF01000028">
    <property type="protein sequence ID" value="GIJ49553.1"/>
    <property type="molecule type" value="Genomic_DNA"/>
</dbReference>
<dbReference type="Pfam" id="PF06013">
    <property type="entry name" value="WXG100"/>
    <property type="match status" value="1"/>
</dbReference>
<dbReference type="Gene3D" id="1.10.287.1060">
    <property type="entry name" value="ESAT-6-like"/>
    <property type="match status" value="1"/>
</dbReference>
<dbReference type="AlphaFoldDB" id="A0A8J3YTN3"/>
<comment type="caution">
    <text evidence="1">The sequence shown here is derived from an EMBL/GenBank/DDBJ whole genome shotgun (WGS) entry which is preliminary data.</text>
</comment>